<dbReference type="SUPFAM" id="SSF56281">
    <property type="entry name" value="Metallo-hydrolase/oxidoreductase"/>
    <property type="match status" value="1"/>
</dbReference>
<evidence type="ECO:0000256" key="1">
    <source>
        <dbReference type="ARBA" id="ARBA00004123"/>
    </source>
</evidence>
<evidence type="ECO:0000313" key="11">
    <source>
        <dbReference type="Proteomes" id="UP001497623"/>
    </source>
</evidence>
<evidence type="ECO:0000313" key="10">
    <source>
        <dbReference type="EMBL" id="CAL4066219.1"/>
    </source>
</evidence>
<dbReference type="GO" id="GO:0005634">
    <property type="term" value="C:nucleus"/>
    <property type="evidence" value="ECO:0007669"/>
    <property type="project" value="UniProtKB-SubCell"/>
</dbReference>
<dbReference type="PANTHER" id="PTHR23240">
    <property type="entry name" value="DNA CROSS-LINK REPAIR PROTEIN PSO2/SNM1-RELATED"/>
    <property type="match status" value="1"/>
</dbReference>
<evidence type="ECO:0000259" key="9">
    <source>
        <dbReference type="Pfam" id="PF07522"/>
    </source>
</evidence>
<dbReference type="EMBL" id="CAXKWB010002112">
    <property type="protein sequence ID" value="CAL4066219.1"/>
    <property type="molecule type" value="Genomic_DNA"/>
</dbReference>
<evidence type="ECO:0000256" key="8">
    <source>
        <dbReference type="SAM" id="MobiDB-lite"/>
    </source>
</evidence>
<proteinExistence type="inferred from homology"/>
<comment type="similarity">
    <text evidence="2">Belongs to the DNA repair metallo-beta-lactamase (DRMBL) family.</text>
</comment>
<keyword evidence="3" id="KW-0227">DNA damage</keyword>
<dbReference type="PANTHER" id="PTHR23240:SF6">
    <property type="entry name" value="DNA CROSS-LINK REPAIR 1A PROTEIN"/>
    <property type="match status" value="1"/>
</dbReference>
<dbReference type="Gene3D" id="3.60.15.10">
    <property type="entry name" value="Ribonuclease Z/Hydroxyacylglutathione hydrolase-like"/>
    <property type="match status" value="1"/>
</dbReference>
<dbReference type="InterPro" id="IPR036866">
    <property type="entry name" value="RibonucZ/Hydroxyglut_hydro"/>
</dbReference>
<feature type="domain" description="DNA repair metallo-beta-lactamase" evidence="9">
    <location>
        <begin position="357"/>
        <end position="463"/>
    </location>
</feature>
<keyword evidence="5" id="KW-0539">Nucleus</keyword>
<gene>
    <name evidence="10" type="ORF">MNOR_LOCUS5466</name>
</gene>
<reference evidence="10 11" key="1">
    <citation type="submission" date="2024-05" db="EMBL/GenBank/DDBJ databases">
        <authorList>
            <person name="Wallberg A."/>
        </authorList>
    </citation>
    <scope>NUCLEOTIDE SEQUENCE [LARGE SCALE GENOMIC DNA]</scope>
</reference>
<dbReference type="FunFam" id="3.40.50.12650:FF:000001">
    <property type="entry name" value="DNA cross-link repair 1A"/>
    <property type="match status" value="1"/>
</dbReference>
<comment type="caution">
    <text evidence="10">The sequence shown here is derived from an EMBL/GenBank/DDBJ whole genome shotgun (WGS) entry which is preliminary data.</text>
</comment>
<dbReference type="GO" id="GO:0006303">
    <property type="term" value="P:double-strand break repair via nonhomologous end joining"/>
    <property type="evidence" value="ECO:0007669"/>
    <property type="project" value="TreeGrafter"/>
</dbReference>
<dbReference type="GO" id="GO:0035312">
    <property type="term" value="F:5'-3' DNA exonuclease activity"/>
    <property type="evidence" value="ECO:0007669"/>
    <property type="project" value="TreeGrafter"/>
</dbReference>
<dbReference type="CDD" id="cd16273">
    <property type="entry name" value="SNM1A-1C-like_MBL-fold"/>
    <property type="match status" value="1"/>
</dbReference>
<dbReference type="AlphaFoldDB" id="A0AAV2PW80"/>
<feature type="compositionally biased region" description="Low complexity" evidence="8">
    <location>
        <begin position="105"/>
        <end position="135"/>
    </location>
</feature>
<evidence type="ECO:0000256" key="5">
    <source>
        <dbReference type="ARBA" id="ARBA00023242"/>
    </source>
</evidence>
<feature type="non-terminal residue" evidence="10">
    <location>
        <position position="1"/>
    </location>
</feature>
<protein>
    <recommendedName>
        <fullName evidence="6">DNA cross-link repair 1A protein</fullName>
    </recommendedName>
    <alternativeName>
        <fullName evidence="7">SNM1 homolog A</fullName>
    </alternativeName>
</protein>
<sequence length="494" mass="56757">PPRGQSSLLRYHNPGPNWSNRSKRIHENFRPRSSESHPGCCPSSEGVFSSLGILAMLTSSSPRLRCFKRMPSMKTRSLMSSSHLWGSNTSNVPQWNNKKFPHNNQQKQQQWGQQKGQQVQWGQQKGQQWGQQRGQYQGPKKCPFYKYIPDTGFVVDAFSYGILENVSAYFLSHFHYDHYRGLNKSFSRPIYLSQITANLVRQKIKVQDKYLNEVPMETPTVVCGVEVTFLEANHCPGAVMILFKLCTGTTILHVGDFRAHSKMESYPALWNCTIDALYLDTTYCNPVYDFPLQEDILEKCVALSKEHVKENNRTLIVVGSYTIGKERVFKAIAEALDCRIWANTEKIRTIKCVGDKEILSRVTDNKHQARVHVVAMRDLQIRKLKEYILTLEPRYNSVLAIKPTGWEYTDGVADSIDNLQPKICGNVKIYGIPYSEHSSYNELRRFVQFTEPKKIIPTVNVGNPEQRKMMDNCFIQWKAEGKSKQICISKLWGK</sequence>
<organism evidence="10 11">
    <name type="scientific">Meganyctiphanes norvegica</name>
    <name type="common">Northern krill</name>
    <name type="synonym">Thysanopoda norvegica</name>
    <dbReference type="NCBI Taxonomy" id="48144"/>
    <lineage>
        <taxon>Eukaryota</taxon>
        <taxon>Metazoa</taxon>
        <taxon>Ecdysozoa</taxon>
        <taxon>Arthropoda</taxon>
        <taxon>Crustacea</taxon>
        <taxon>Multicrustacea</taxon>
        <taxon>Malacostraca</taxon>
        <taxon>Eumalacostraca</taxon>
        <taxon>Eucarida</taxon>
        <taxon>Euphausiacea</taxon>
        <taxon>Euphausiidae</taxon>
        <taxon>Meganyctiphanes</taxon>
    </lineage>
</organism>
<evidence type="ECO:0000256" key="7">
    <source>
        <dbReference type="ARBA" id="ARBA00078423"/>
    </source>
</evidence>
<keyword evidence="4" id="KW-0234">DNA repair</keyword>
<accession>A0AAV2PW80</accession>
<feature type="region of interest" description="Disordered" evidence="8">
    <location>
        <begin position="93"/>
        <end position="135"/>
    </location>
</feature>
<evidence type="ECO:0000256" key="3">
    <source>
        <dbReference type="ARBA" id="ARBA00022763"/>
    </source>
</evidence>
<dbReference type="Proteomes" id="UP001497623">
    <property type="component" value="Unassembled WGS sequence"/>
</dbReference>
<feature type="non-terminal residue" evidence="10">
    <location>
        <position position="494"/>
    </location>
</feature>
<evidence type="ECO:0000256" key="6">
    <source>
        <dbReference type="ARBA" id="ARBA00069609"/>
    </source>
</evidence>
<comment type="subcellular location">
    <subcellularLocation>
        <location evidence="1">Nucleus</location>
    </subcellularLocation>
</comment>
<dbReference type="InterPro" id="IPR011084">
    <property type="entry name" value="DRMBL"/>
</dbReference>
<dbReference type="Gene3D" id="3.40.50.12650">
    <property type="match status" value="1"/>
</dbReference>
<dbReference type="Pfam" id="PF07522">
    <property type="entry name" value="DRMBL"/>
    <property type="match status" value="1"/>
</dbReference>
<name>A0AAV2PW80_MEGNR</name>
<evidence type="ECO:0000256" key="4">
    <source>
        <dbReference type="ARBA" id="ARBA00023204"/>
    </source>
</evidence>
<keyword evidence="11" id="KW-1185">Reference proteome</keyword>
<dbReference type="FunFam" id="3.60.15.10:FF:000010">
    <property type="entry name" value="DNA cross-link repair 1A"/>
    <property type="match status" value="1"/>
</dbReference>
<feature type="region of interest" description="Disordered" evidence="8">
    <location>
        <begin position="1"/>
        <end position="23"/>
    </location>
</feature>
<dbReference type="GO" id="GO:0036297">
    <property type="term" value="P:interstrand cross-link repair"/>
    <property type="evidence" value="ECO:0007669"/>
    <property type="project" value="TreeGrafter"/>
</dbReference>
<evidence type="ECO:0000256" key="2">
    <source>
        <dbReference type="ARBA" id="ARBA00010304"/>
    </source>
</evidence>
<dbReference type="GO" id="GO:0003684">
    <property type="term" value="F:damaged DNA binding"/>
    <property type="evidence" value="ECO:0007669"/>
    <property type="project" value="TreeGrafter"/>
</dbReference>